<proteinExistence type="predicted"/>
<dbReference type="PANTHER" id="PTHR47338">
    <property type="entry name" value="ZN(II)2CYS6 TRANSCRIPTION FACTOR (EUROFUNG)-RELATED"/>
    <property type="match status" value="1"/>
</dbReference>
<dbReference type="GO" id="GO:0006351">
    <property type="term" value="P:DNA-templated transcription"/>
    <property type="evidence" value="ECO:0007669"/>
    <property type="project" value="InterPro"/>
</dbReference>
<dbReference type="GO" id="GO:0008270">
    <property type="term" value="F:zinc ion binding"/>
    <property type="evidence" value="ECO:0007669"/>
    <property type="project" value="InterPro"/>
</dbReference>
<evidence type="ECO:0000313" key="8">
    <source>
        <dbReference type="EMBL" id="KAH6682209.1"/>
    </source>
</evidence>
<dbReference type="GO" id="GO:0000981">
    <property type="term" value="F:DNA-binding transcription factor activity, RNA polymerase II-specific"/>
    <property type="evidence" value="ECO:0007669"/>
    <property type="project" value="InterPro"/>
</dbReference>
<reference evidence="8" key="1">
    <citation type="journal article" date="2021" name="Nat. Commun.">
        <title>Genetic determinants of endophytism in the Arabidopsis root mycobiome.</title>
        <authorList>
            <person name="Mesny F."/>
            <person name="Miyauchi S."/>
            <person name="Thiergart T."/>
            <person name="Pickel B."/>
            <person name="Atanasova L."/>
            <person name="Karlsson M."/>
            <person name="Huettel B."/>
            <person name="Barry K.W."/>
            <person name="Haridas S."/>
            <person name="Chen C."/>
            <person name="Bauer D."/>
            <person name="Andreopoulos W."/>
            <person name="Pangilinan J."/>
            <person name="LaButti K."/>
            <person name="Riley R."/>
            <person name="Lipzen A."/>
            <person name="Clum A."/>
            <person name="Drula E."/>
            <person name="Henrissat B."/>
            <person name="Kohler A."/>
            <person name="Grigoriev I.V."/>
            <person name="Martin F.M."/>
            <person name="Hacquard S."/>
        </authorList>
    </citation>
    <scope>NUCLEOTIDE SEQUENCE</scope>
    <source>
        <strain evidence="8">MPI-SDFR-AT-0117</strain>
    </source>
</reference>
<dbReference type="AlphaFoldDB" id="A0A9P9A6L6"/>
<keyword evidence="9" id="KW-1185">Reference proteome</keyword>
<keyword evidence="2" id="KW-0479">Metal-binding</keyword>
<accession>A0A9P9A6L6</accession>
<evidence type="ECO:0000256" key="6">
    <source>
        <dbReference type="SAM" id="MobiDB-lite"/>
    </source>
</evidence>
<evidence type="ECO:0000259" key="7">
    <source>
        <dbReference type="PROSITE" id="PS50048"/>
    </source>
</evidence>
<evidence type="ECO:0000256" key="5">
    <source>
        <dbReference type="ARBA" id="ARBA00023242"/>
    </source>
</evidence>
<protein>
    <submittedName>
        <fullName evidence="8">Binuclear zinc transcription factor</fullName>
    </submittedName>
</protein>
<evidence type="ECO:0000256" key="2">
    <source>
        <dbReference type="ARBA" id="ARBA00022723"/>
    </source>
</evidence>
<dbReference type="InterPro" id="IPR050815">
    <property type="entry name" value="TF_fung"/>
</dbReference>
<comment type="caution">
    <text evidence="8">The sequence shown here is derived from an EMBL/GenBank/DDBJ whole genome shotgun (WGS) entry which is preliminary data.</text>
</comment>
<keyword evidence="5" id="KW-0539">Nucleus</keyword>
<dbReference type="CDD" id="cd12148">
    <property type="entry name" value="fungal_TF_MHR"/>
    <property type="match status" value="1"/>
</dbReference>
<keyword evidence="4" id="KW-0804">Transcription</keyword>
<dbReference type="PANTHER" id="PTHR47338:SF10">
    <property type="entry name" value="TRANSCRIPTION FACTOR DOMAIN-CONTAINING PROTEIN-RELATED"/>
    <property type="match status" value="1"/>
</dbReference>
<dbReference type="Pfam" id="PF00172">
    <property type="entry name" value="Zn_clus"/>
    <property type="match status" value="1"/>
</dbReference>
<dbReference type="OrthoDB" id="3037908at2759"/>
<dbReference type="PROSITE" id="PS50048">
    <property type="entry name" value="ZN2_CY6_FUNGAL_2"/>
    <property type="match status" value="1"/>
</dbReference>
<dbReference type="SMART" id="SM00066">
    <property type="entry name" value="GAL4"/>
    <property type="match status" value="1"/>
</dbReference>
<dbReference type="EMBL" id="JAGSXJ010000018">
    <property type="protein sequence ID" value="KAH6682209.1"/>
    <property type="molecule type" value="Genomic_DNA"/>
</dbReference>
<feature type="domain" description="Zn(2)-C6 fungal-type" evidence="7">
    <location>
        <begin position="14"/>
        <end position="44"/>
    </location>
</feature>
<dbReference type="InterPro" id="IPR036864">
    <property type="entry name" value="Zn2-C6_fun-type_DNA-bd_sf"/>
</dbReference>
<dbReference type="Pfam" id="PF04082">
    <property type="entry name" value="Fungal_trans"/>
    <property type="match status" value="1"/>
</dbReference>
<dbReference type="InterPro" id="IPR001138">
    <property type="entry name" value="Zn2Cys6_DnaBD"/>
</dbReference>
<evidence type="ECO:0000256" key="1">
    <source>
        <dbReference type="ARBA" id="ARBA00004123"/>
    </source>
</evidence>
<dbReference type="SUPFAM" id="SSF57701">
    <property type="entry name" value="Zn2/Cys6 DNA-binding domain"/>
    <property type="match status" value="1"/>
</dbReference>
<keyword evidence="3" id="KW-0805">Transcription regulation</keyword>
<dbReference type="SMART" id="SM00906">
    <property type="entry name" value="Fungal_trans"/>
    <property type="match status" value="1"/>
</dbReference>
<comment type="subcellular location">
    <subcellularLocation>
        <location evidence="1">Nucleus</location>
    </subcellularLocation>
</comment>
<evidence type="ECO:0000256" key="3">
    <source>
        <dbReference type="ARBA" id="ARBA00023015"/>
    </source>
</evidence>
<dbReference type="PROSITE" id="PS00463">
    <property type="entry name" value="ZN2_CY6_FUNGAL_1"/>
    <property type="match status" value="1"/>
</dbReference>
<dbReference type="InterPro" id="IPR007219">
    <property type="entry name" value="XnlR_reg_dom"/>
</dbReference>
<gene>
    <name evidence="8" type="ORF">F5X68DRAFT_172168</name>
</gene>
<dbReference type="CDD" id="cd00067">
    <property type="entry name" value="GAL4"/>
    <property type="match status" value="1"/>
</dbReference>
<dbReference type="Proteomes" id="UP000770015">
    <property type="component" value="Unassembled WGS sequence"/>
</dbReference>
<dbReference type="GO" id="GO:0005634">
    <property type="term" value="C:nucleus"/>
    <property type="evidence" value="ECO:0007669"/>
    <property type="project" value="UniProtKB-SubCell"/>
</dbReference>
<dbReference type="GO" id="GO:0003677">
    <property type="term" value="F:DNA binding"/>
    <property type="evidence" value="ECO:0007669"/>
    <property type="project" value="InterPro"/>
</dbReference>
<name>A0A9P9A6L6_9PEZI</name>
<dbReference type="Gene3D" id="4.10.240.10">
    <property type="entry name" value="Zn(2)-C6 fungal-type DNA-binding domain"/>
    <property type="match status" value="1"/>
</dbReference>
<organism evidence="8 9">
    <name type="scientific">Plectosphaerella plurivora</name>
    <dbReference type="NCBI Taxonomy" id="936078"/>
    <lineage>
        <taxon>Eukaryota</taxon>
        <taxon>Fungi</taxon>
        <taxon>Dikarya</taxon>
        <taxon>Ascomycota</taxon>
        <taxon>Pezizomycotina</taxon>
        <taxon>Sordariomycetes</taxon>
        <taxon>Hypocreomycetidae</taxon>
        <taxon>Glomerellales</taxon>
        <taxon>Plectosphaerellaceae</taxon>
        <taxon>Plectosphaerella</taxon>
    </lineage>
</organism>
<evidence type="ECO:0000313" key="9">
    <source>
        <dbReference type="Proteomes" id="UP000770015"/>
    </source>
</evidence>
<sequence length="588" mass="66106">MQSQSKEYAASSFSCTQCRSKKLKCDRSRPSCGRCARFDGDCEYPQTRRLVVGRRQRVQELEVKLDNLARLARPDHNATQALDQQAGQSNRDPSGETFVTSLAPVPATSLSDATLVEVETLSGLIQTGLFEQRPSPAMVEFLTQSYFDKWHYTAPMIHHTSYLVSLDRPPHSGGPPMCLRYIIMAWGAEMVNTHRSLALPFYKRARVYAETDELQTSNTLAHAQTWCLICYFEAQYLLFTQSSMSICRAIRIGQIIGLHRIDELGDDDDVFLLPLPWLELEERRRTWWALFCSDRLVGGTAGWPVLIREHDISTRLPSSDAAFELGFEETTSTLMTALNQSEPIYSPFAGRVLAASLFHEAFQHSNRLVSNEELDDPRTSPYWKRHREIDNDLAILIQTLPDGLRLPKQIRCQNAIFVNAIIQTAIICLHRAALSKLKTSGLHEGMVRSSRSRLDCAAEAILDTFRMMSDTNENLKNTILVHSVYVASQVFLDDSSYPEENHLRQDNLDFILRIITLSAKAMNNPVTGSLAVQIALEMRIRGLNSVAVEQAMELPLSRSLIPIFVKGGDPSSSFVFQLASTSATPDET</sequence>
<evidence type="ECO:0000256" key="4">
    <source>
        <dbReference type="ARBA" id="ARBA00023163"/>
    </source>
</evidence>
<feature type="region of interest" description="Disordered" evidence="6">
    <location>
        <begin position="80"/>
        <end position="99"/>
    </location>
</feature>